<evidence type="ECO:0000313" key="2">
    <source>
        <dbReference type="Proteomes" id="UP001271769"/>
    </source>
</evidence>
<dbReference type="EMBL" id="JAXCLX010000004">
    <property type="protein sequence ID" value="MDY0874373.1"/>
    <property type="molecule type" value="Genomic_DNA"/>
</dbReference>
<sequence>MPELYLDLAEVRPFDILLTSEKTWQSIAINAIQTLDRRRRSKYSHAALFLAPSLLVESDAAITFRSVTHRWKDRLNSEPIMIFCRRNGVSTILVPLQNCRAATVLRVKDQSTGISFATIEKPLEAALYRQYDYSRIPAALGFLSPRIAALLTDIYRKFVRVTHAGPFCSEFVQTMMASIGLTFAKGRPLLPSDFCDDKQLTEIRSAVFVSSHDQDIEEIGPQQSTRFSSLLIPPLLWQAMPDVALAAFTIDKVERTLGANPRDLPDPSQSAKQLAQWHTEVIERWTSISERFWFYFKESRKCFDKCPSHKDSARAKREWRPRLRFPNTTNTLSPSTETRCRSANDCYVISPYYEEIDEQRSQLLKEICLASTQRFVDAKKASSSFPD</sequence>
<proteinExistence type="predicted"/>
<keyword evidence="2" id="KW-1185">Reference proteome</keyword>
<dbReference type="RefSeq" id="WP_320502840.1">
    <property type="nucleotide sequence ID" value="NZ_JAXCLX010000004.1"/>
</dbReference>
<name>A0ABU5E408_9PROT</name>
<dbReference type="Gene3D" id="3.90.1720.10">
    <property type="entry name" value="endopeptidase domain like (from Nostoc punctiforme)"/>
    <property type="match status" value="1"/>
</dbReference>
<dbReference type="Proteomes" id="UP001271769">
    <property type="component" value="Unassembled WGS sequence"/>
</dbReference>
<reference evidence="1 2" key="1">
    <citation type="journal article" date="2013" name="Antonie Van Leeuwenhoek">
        <title>Dongia rigui sp. nov., isolated from freshwater of a large wetland in Korea.</title>
        <authorList>
            <person name="Baik K.S."/>
            <person name="Hwang Y.M."/>
            <person name="Choi J.S."/>
            <person name="Kwon J."/>
            <person name="Seong C.N."/>
        </authorList>
    </citation>
    <scope>NUCLEOTIDE SEQUENCE [LARGE SCALE GENOMIC DNA]</scope>
    <source>
        <strain evidence="1 2">04SU4-P</strain>
    </source>
</reference>
<organism evidence="1 2">
    <name type="scientific">Dongia rigui</name>
    <dbReference type="NCBI Taxonomy" id="940149"/>
    <lineage>
        <taxon>Bacteria</taxon>
        <taxon>Pseudomonadati</taxon>
        <taxon>Pseudomonadota</taxon>
        <taxon>Alphaproteobacteria</taxon>
        <taxon>Rhodospirillales</taxon>
        <taxon>Dongiaceae</taxon>
        <taxon>Dongia</taxon>
    </lineage>
</organism>
<gene>
    <name evidence="1" type="ORF">SMD31_20705</name>
</gene>
<accession>A0ABU5E408</accession>
<protein>
    <submittedName>
        <fullName evidence="1">Uncharacterized protein</fullName>
    </submittedName>
</protein>
<comment type="caution">
    <text evidence="1">The sequence shown here is derived from an EMBL/GenBank/DDBJ whole genome shotgun (WGS) entry which is preliminary data.</text>
</comment>
<evidence type="ECO:0000313" key="1">
    <source>
        <dbReference type="EMBL" id="MDY0874373.1"/>
    </source>
</evidence>